<organism evidence="4 5">
    <name type="scientific">Nonomuraea muscovyensis</name>
    <dbReference type="NCBI Taxonomy" id="1124761"/>
    <lineage>
        <taxon>Bacteria</taxon>
        <taxon>Bacillati</taxon>
        <taxon>Actinomycetota</taxon>
        <taxon>Actinomycetes</taxon>
        <taxon>Streptosporangiales</taxon>
        <taxon>Streptosporangiaceae</taxon>
        <taxon>Nonomuraea</taxon>
    </lineage>
</organism>
<dbReference type="GO" id="GO:0008470">
    <property type="term" value="F:3-methylbutanoyl-CoA dehydrogenase activity"/>
    <property type="evidence" value="ECO:0007669"/>
    <property type="project" value="TreeGrafter"/>
</dbReference>
<dbReference type="PANTHER" id="PTHR43884">
    <property type="entry name" value="ACYL-COA DEHYDROGENASE"/>
    <property type="match status" value="1"/>
</dbReference>
<dbReference type="SUPFAM" id="SSF47203">
    <property type="entry name" value="Acyl-CoA dehydrogenase C-terminal domain-like"/>
    <property type="match status" value="1"/>
</dbReference>
<evidence type="ECO:0000313" key="4">
    <source>
        <dbReference type="EMBL" id="MBB6347778.1"/>
    </source>
</evidence>
<dbReference type="InterPro" id="IPR046373">
    <property type="entry name" value="Acyl-CoA_Oxase/DH_mid-dom_sf"/>
</dbReference>
<evidence type="ECO:0000256" key="1">
    <source>
        <dbReference type="ARBA" id="ARBA00023002"/>
    </source>
</evidence>
<dbReference type="EMBL" id="JACHJB010000002">
    <property type="protein sequence ID" value="MBB6347778.1"/>
    <property type="molecule type" value="Genomic_DNA"/>
</dbReference>
<dbReference type="PANTHER" id="PTHR43884:SF12">
    <property type="entry name" value="ISOVALERYL-COA DEHYDROGENASE, MITOCHONDRIAL-RELATED"/>
    <property type="match status" value="1"/>
</dbReference>
<dbReference type="GO" id="GO:0050660">
    <property type="term" value="F:flavin adenine dinucleotide binding"/>
    <property type="evidence" value="ECO:0007669"/>
    <property type="project" value="InterPro"/>
</dbReference>
<name>A0A7X0EXM4_9ACTN</name>
<accession>A0A7X0EXM4</accession>
<feature type="domain" description="Acyl-CoA dehydrogenase/oxidase N-terminal" evidence="2">
    <location>
        <begin position="13"/>
        <end position="81"/>
    </location>
</feature>
<dbReference type="AlphaFoldDB" id="A0A7X0EXM4"/>
<reference evidence="4 5" key="1">
    <citation type="submission" date="2020-08" db="EMBL/GenBank/DDBJ databases">
        <title>Sequencing the genomes of 1000 actinobacteria strains.</title>
        <authorList>
            <person name="Klenk H.-P."/>
        </authorList>
    </citation>
    <scope>NUCLEOTIDE SEQUENCE [LARGE SCALE GENOMIC DNA]</scope>
    <source>
        <strain evidence="4 5">DSM 45913</strain>
    </source>
</reference>
<sequence>MTETLGRIRSMSATLKARAAEFESARRLPDDVIKDLTGAGAMRMLVPAKHGGPAMHLPDALAVIEELARADGSVGWTVGQVTLAQLIFSSFPEAAREEIYASGPDTLGAGAVAPKGRAADEDGHWRVTGQWPFVTGCPHAAWVYLTCVVVDGRAVRTGPGGAPVTRMVVLPAGELEIVDTWHVMGLRGTASHDVRVSGVRCPDVRSSALSGDANRFRVAQAGLLISAVNVGLAQGALDEVIELATDGKRPAFSRRRLAESPLFQDRLGEAQMTCAAARALLREEAGAVAAAGTPGPLERSRLRATSARVASLTASVVDTAHALAGGSAVYESSPLQRRLRDMRTSTQHFVNGRDYYGVLGALLVGAEVDPALP</sequence>
<proteinExistence type="predicted"/>
<dbReference type="GO" id="GO:0006552">
    <property type="term" value="P:L-leucine catabolic process"/>
    <property type="evidence" value="ECO:0007669"/>
    <property type="project" value="TreeGrafter"/>
</dbReference>
<dbReference type="InterPro" id="IPR037069">
    <property type="entry name" value="AcylCoA_DH/ox_N_sf"/>
</dbReference>
<dbReference type="Proteomes" id="UP000583800">
    <property type="component" value="Unassembled WGS sequence"/>
</dbReference>
<dbReference type="Gene3D" id="1.10.540.10">
    <property type="entry name" value="Acyl-CoA dehydrogenase/oxidase, N-terminal domain"/>
    <property type="match status" value="1"/>
</dbReference>
<dbReference type="Gene3D" id="2.40.110.10">
    <property type="entry name" value="Butyryl-CoA Dehydrogenase, subunit A, domain 2"/>
    <property type="match status" value="1"/>
</dbReference>
<evidence type="ECO:0000259" key="3">
    <source>
        <dbReference type="Pfam" id="PF08028"/>
    </source>
</evidence>
<evidence type="ECO:0000259" key="2">
    <source>
        <dbReference type="Pfam" id="PF02771"/>
    </source>
</evidence>
<dbReference type="InterPro" id="IPR009100">
    <property type="entry name" value="AcylCoA_DH/oxidase_NM_dom_sf"/>
</dbReference>
<protein>
    <submittedName>
        <fullName evidence="4">Alkylation response protein AidB-like acyl-CoA dehydrogenase</fullName>
    </submittedName>
</protein>
<keyword evidence="1" id="KW-0560">Oxidoreductase</keyword>
<dbReference type="Pfam" id="PF02771">
    <property type="entry name" value="Acyl-CoA_dh_N"/>
    <property type="match status" value="1"/>
</dbReference>
<keyword evidence="5" id="KW-1185">Reference proteome</keyword>
<dbReference type="Gene3D" id="1.20.140.10">
    <property type="entry name" value="Butyryl-CoA Dehydrogenase, subunit A, domain 3"/>
    <property type="match status" value="1"/>
</dbReference>
<dbReference type="RefSeq" id="WP_221496495.1">
    <property type="nucleotide sequence ID" value="NZ_JACHJB010000002.1"/>
</dbReference>
<dbReference type="InterPro" id="IPR013107">
    <property type="entry name" value="Acyl-CoA_DH_C"/>
</dbReference>
<comment type="caution">
    <text evidence="4">The sequence shown here is derived from an EMBL/GenBank/DDBJ whole genome shotgun (WGS) entry which is preliminary data.</text>
</comment>
<dbReference type="SUPFAM" id="SSF56645">
    <property type="entry name" value="Acyl-CoA dehydrogenase NM domain-like"/>
    <property type="match status" value="1"/>
</dbReference>
<evidence type="ECO:0000313" key="5">
    <source>
        <dbReference type="Proteomes" id="UP000583800"/>
    </source>
</evidence>
<dbReference type="Pfam" id="PF08028">
    <property type="entry name" value="Acyl-CoA_dh_2"/>
    <property type="match status" value="1"/>
</dbReference>
<gene>
    <name evidence="4" type="ORF">FHU36_004323</name>
</gene>
<dbReference type="InterPro" id="IPR036250">
    <property type="entry name" value="AcylCo_DH-like_C"/>
</dbReference>
<feature type="domain" description="Acyl-CoA dehydrogenase C-terminal" evidence="3">
    <location>
        <begin position="223"/>
        <end position="350"/>
    </location>
</feature>
<dbReference type="PIRSF" id="PIRSF016578">
    <property type="entry name" value="HsaA"/>
    <property type="match status" value="1"/>
</dbReference>
<dbReference type="InterPro" id="IPR013786">
    <property type="entry name" value="AcylCoA_DH/ox_N"/>
</dbReference>